<feature type="compositionally biased region" description="Basic residues" evidence="1">
    <location>
        <begin position="962"/>
        <end position="982"/>
    </location>
</feature>
<feature type="compositionally biased region" description="Basic and acidic residues" evidence="1">
    <location>
        <begin position="1074"/>
        <end position="1084"/>
    </location>
</feature>
<feature type="region of interest" description="Disordered" evidence="1">
    <location>
        <begin position="833"/>
        <end position="855"/>
    </location>
</feature>
<sequence length="1378" mass="151860">MLQHLSATSPYVCDLSRGPIEPANRMASTSTNKLTGLLEPKESISKTRTPLKLLGPEEVPMDTTMTTHDINASLQPVWYTEQTIVDDHHIQQEDNPSMIQEKSLTTLTRSTLPPIQSANTLIDEEDDFVPRQPSLMHKSSTFTIESPMKVDLASDDLEKENIIKDDPMPSMTAPSDESFRALEHLLGLGSATTTMRESPKPNHDTLSLTVVTPTDIINSTRRSSRLIFAQKTITDSLPSSQEIPIMETIESIASASPPSFLADNTTIADEQPSMTSNQQNSFDLTESNSKIDDESNFSFELNDFTNSTKNESTINVPEPTAPMITMRAPTCADVAYRALIKSRTNGRVSQPIKADSPLATTNKARSSAPASRFLRSSCRRISTDSAAQNSLVQEQTATNNECFINNEDEVDKDQQQGFIDIVSVPEEDESEQEKSMSVTLNTDSPKQSNASYATSPKQANASYVNSPKQGNVSNVNTPKQSNVSYVNSPKQSNTSKFNSPKQGNTSKFNSPKQGNTSNLDLSKQIDESYQSVASEQPQIGSPSQELAPLLSREYTYNTPKRRSSKPNGSVLNATTNSTILTQQKTVNEEQQFKSPSVASKSMLNILLTQPTEQTILSPMESAVNSPAIASKSMLGVLLTQKEERTSTRKSKAALTPAQSPSLASKSMLEVLLTKPTQTEQRTSTRKSKAALTPVSSATNSPSIVSKSMLGVLLTKPTQTEERPSTRNSKILKPTPSVVSKSMLNILLTQPTDVEQSALHDTLTTSVKPSPRRTSRGTKRLSANLTPRASINPLHSSTPSSTTRHKSLQMVSIGEQEQVLTTALTQQEIEIVQVDDSHEESIRQSTPPSRTMDAGVQTTPSLNMVTRRYFDSLDQESTSLFEMNKSSSSVMVEEKQITPLQTKIIMNLKRNVRFQLTPTTDARLTEKEKLEETLRGLKPDVVINPTPVVAQVVKAEVKKPVKRLKKASKPKKKLLTKKKKTTAIKKPIENIPQEVQHISRKKDSKTKVESTPSKKASQRKRASSEVVVEAVTAKRSKVSKPAEARVTSSKVRTASASIKKSKVESTKRQRSASKTNEKKKAETKKQKPAATKIAKPESKQNASKAKKAEPKQEKPTPVKAEKSESKRAASKANKKNSSSTETVATKVTVEPTKSTRGASGNTKKATSQPAEEKHNASTINENNKVEIVEPKRKSLKSTKKSKSEPQRVVPTTKKTESTERKRGASITKKNIPVEPTEEKQNTSIANKTTTAESMNNRQSRAQSRSTNKNNEVVQKVETKPTKSATKTKKAQVESVEKKEVEKEKPTVQIVESNQEQRQKFEELTVAELKSRLTKHKEDIPKGAKKADLIALLLKKETHLVKEQKPIEIPIVKTTRRHKK</sequence>
<feature type="compositionally biased region" description="Polar residues" evidence="1">
    <location>
        <begin position="780"/>
        <end position="801"/>
    </location>
</feature>
<evidence type="ECO:0000256" key="1">
    <source>
        <dbReference type="SAM" id="MobiDB-lite"/>
    </source>
</evidence>
<dbReference type="Proteomes" id="UP000663825">
    <property type="component" value="Unassembled WGS sequence"/>
</dbReference>
<dbReference type="EMBL" id="CAJNXB010005279">
    <property type="protein sequence ID" value="CAF3416179.1"/>
    <property type="molecule type" value="Genomic_DNA"/>
</dbReference>
<dbReference type="OrthoDB" id="10061236at2759"/>
<feature type="region of interest" description="Disordered" evidence="1">
    <location>
        <begin position="962"/>
        <end position="1316"/>
    </location>
</feature>
<feature type="region of interest" description="Disordered" evidence="1">
    <location>
        <begin position="641"/>
        <end position="660"/>
    </location>
</feature>
<accession>A0A818BWR6</accession>
<feature type="compositionally biased region" description="Basic and acidic residues" evidence="1">
    <location>
        <begin position="1212"/>
        <end position="1221"/>
    </location>
</feature>
<feature type="region of interest" description="Disordered" evidence="1">
    <location>
        <begin position="674"/>
        <end position="702"/>
    </location>
</feature>
<name>A0A818BWR6_9BILA</name>
<feature type="compositionally biased region" description="Basic and acidic residues" evidence="1">
    <location>
        <begin position="1182"/>
        <end position="1191"/>
    </location>
</feature>
<evidence type="ECO:0000313" key="3">
    <source>
        <dbReference type="Proteomes" id="UP000663825"/>
    </source>
</evidence>
<organism evidence="2 3">
    <name type="scientific">Rotaria socialis</name>
    <dbReference type="NCBI Taxonomy" id="392032"/>
    <lineage>
        <taxon>Eukaryota</taxon>
        <taxon>Metazoa</taxon>
        <taxon>Spiralia</taxon>
        <taxon>Gnathifera</taxon>
        <taxon>Rotifera</taxon>
        <taxon>Eurotatoria</taxon>
        <taxon>Bdelloidea</taxon>
        <taxon>Philodinida</taxon>
        <taxon>Philodinidae</taxon>
        <taxon>Rotaria</taxon>
    </lineage>
</organism>
<feature type="region of interest" description="Disordered" evidence="1">
    <location>
        <begin position="756"/>
        <end position="804"/>
    </location>
</feature>
<feature type="compositionally biased region" description="Basic and acidic residues" evidence="1">
    <location>
        <begin position="1289"/>
        <end position="1304"/>
    </location>
</feature>
<feature type="compositionally biased region" description="Polar residues" evidence="1">
    <location>
        <begin position="1139"/>
        <end position="1168"/>
    </location>
</feature>
<evidence type="ECO:0000313" key="2">
    <source>
        <dbReference type="EMBL" id="CAF3416179.1"/>
    </source>
</evidence>
<feature type="compositionally biased region" description="Polar residues" evidence="1">
    <location>
        <begin position="1045"/>
        <end position="1057"/>
    </location>
</feature>
<feature type="region of interest" description="Disordered" evidence="1">
    <location>
        <begin position="345"/>
        <end position="373"/>
    </location>
</feature>
<feature type="region of interest" description="Disordered" evidence="1">
    <location>
        <begin position="424"/>
        <end position="519"/>
    </location>
</feature>
<feature type="compositionally biased region" description="Basic residues" evidence="1">
    <location>
        <begin position="769"/>
        <end position="778"/>
    </location>
</feature>
<reference evidence="2" key="1">
    <citation type="submission" date="2021-02" db="EMBL/GenBank/DDBJ databases">
        <authorList>
            <person name="Nowell W R."/>
        </authorList>
    </citation>
    <scope>NUCLEOTIDE SEQUENCE</scope>
</reference>
<feature type="compositionally biased region" description="Basic and acidic residues" evidence="1">
    <location>
        <begin position="1105"/>
        <end position="1126"/>
    </location>
</feature>
<protein>
    <submittedName>
        <fullName evidence="2">Uncharacterized protein</fullName>
    </submittedName>
</protein>
<feature type="compositionally biased region" description="Polar residues" evidence="1">
    <location>
        <begin position="693"/>
        <end position="702"/>
    </location>
</feature>
<proteinExistence type="predicted"/>
<gene>
    <name evidence="2" type="ORF">TIS948_LOCUS29040</name>
</gene>
<comment type="caution">
    <text evidence="2">The sequence shown here is derived from an EMBL/GenBank/DDBJ whole genome shotgun (WGS) entry which is preliminary data.</text>
</comment>
<feature type="compositionally biased region" description="Polar residues" evidence="1">
    <location>
        <begin position="1240"/>
        <end position="1271"/>
    </location>
</feature>
<feature type="compositionally biased region" description="Polar residues" evidence="1">
    <location>
        <begin position="435"/>
        <end position="519"/>
    </location>
</feature>
<feature type="compositionally biased region" description="Polar residues" evidence="1">
    <location>
        <begin position="358"/>
        <end position="369"/>
    </location>
</feature>